<feature type="non-terminal residue" evidence="1">
    <location>
        <position position="90"/>
    </location>
</feature>
<organism evidence="1 2">
    <name type="scientific">Pristionchus fissidentatus</name>
    <dbReference type="NCBI Taxonomy" id="1538716"/>
    <lineage>
        <taxon>Eukaryota</taxon>
        <taxon>Metazoa</taxon>
        <taxon>Ecdysozoa</taxon>
        <taxon>Nematoda</taxon>
        <taxon>Chromadorea</taxon>
        <taxon>Rhabditida</taxon>
        <taxon>Rhabditina</taxon>
        <taxon>Diplogasteromorpha</taxon>
        <taxon>Diplogasteroidea</taxon>
        <taxon>Neodiplogasteridae</taxon>
        <taxon>Pristionchus</taxon>
    </lineage>
</organism>
<gene>
    <name evidence="1" type="ORF">PFISCL1PPCAC_19188</name>
</gene>
<evidence type="ECO:0000313" key="1">
    <source>
        <dbReference type="EMBL" id="GMT27891.1"/>
    </source>
</evidence>
<name>A0AAV5WAP8_9BILA</name>
<accession>A0AAV5WAP8</accession>
<reference evidence="1" key="1">
    <citation type="submission" date="2023-10" db="EMBL/GenBank/DDBJ databases">
        <title>Genome assembly of Pristionchus species.</title>
        <authorList>
            <person name="Yoshida K."/>
            <person name="Sommer R.J."/>
        </authorList>
    </citation>
    <scope>NUCLEOTIDE SEQUENCE</scope>
    <source>
        <strain evidence="1">RS5133</strain>
    </source>
</reference>
<proteinExistence type="predicted"/>
<dbReference type="AlphaFoldDB" id="A0AAV5WAP8"/>
<evidence type="ECO:0000313" key="2">
    <source>
        <dbReference type="Proteomes" id="UP001432322"/>
    </source>
</evidence>
<dbReference type="Proteomes" id="UP001432322">
    <property type="component" value="Unassembled WGS sequence"/>
</dbReference>
<keyword evidence="2" id="KW-1185">Reference proteome</keyword>
<comment type="caution">
    <text evidence="1">The sequence shown here is derived from an EMBL/GenBank/DDBJ whole genome shotgun (WGS) entry which is preliminary data.</text>
</comment>
<protein>
    <submittedName>
        <fullName evidence="1">Uncharacterized protein</fullName>
    </submittedName>
</protein>
<dbReference type="EMBL" id="BTSY01000005">
    <property type="protein sequence ID" value="GMT27891.1"/>
    <property type="molecule type" value="Genomic_DNA"/>
</dbReference>
<sequence length="90" mass="10200">LDIPSRLKFRVNRRIKRVELETKNKIDQLNAATTNFSSDTFSFSFVDSNGKESIVRRTKLENLIEGLRVIGRNTKCHVISVGTSEDATSE</sequence>
<feature type="non-terminal residue" evidence="1">
    <location>
        <position position="1"/>
    </location>
</feature>